<dbReference type="PANTHER" id="PTHR10566">
    <property type="entry name" value="CHAPERONE-ACTIVITY OF BC1 COMPLEX CABC1 -RELATED"/>
    <property type="match status" value="1"/>
</dbReference>
<dbReference type="EMBL" id="AP018732">
    <property type="protein sequence ID" value="BBE42728.1"/>
    <property type="molecule type" value="Genomic_DNA"/>
</dbReference>
<dbReference type="CDD" id="cd05121">
    <property type="entry name" value="ABC1_ADCK3-like"/>
    <property type="match status" value="1"/>
</dbReference>
<proteinExistence type="inferred from homology"/>
<organism evidence="4 5">
    <name type="scientific">Conexivisphaera calida</name>
    <dbReference type="NCBI Taxonomy" id="1874277"/>
    <lineage>
        <taxon>Archaea</taxon>
        <taxon>Nitrososphaerota</taxon>
        <taxon>Conexivisphaeria</taxon>
        <taxon>Conexivisphaerales</taxon>
        <taxon>Conexivisphaeraceae</taxon>
        <taxon>Conexivisphaera</taxon>
    </lineage>
</organism>
<feature type="transmembrane region" description="Helical" evidence="2">
    <location>
        <begin position="469"/>
        <end position="488"/>
    </location>
</feature>
<dbReference type="InterPro" id="IPR011009">
    <property type="entry name" value="Kinase-like_dom_sf"/>
</dbReference>
<feature type="domain" description="Protein kinase" evidence="3">
    <location>
        <begin position="112"/>
        <end position="454"/>
    </location>
</feature>
<protein>
    <submittedName>
        <fullName evidence="4">ABC1 family protein ## group 1</fullName>
    </submittedName>
</protein>
<dbReference type="GO" id="GO:0004672">
    <property type="term" value="F:protein kinase activity"/>
    <property type="evidence" value="ECO:0007669"/>
    <property type="project" value="InterPro"/>
</dbReference>
<keyword evidence="2" id="KW-1133">Transmembrane helix</keyword>
<sequence>MPGLLRTLELAVKLAPVVVQFSRDDARYRRERGRDDERYRRHAARAVDTFISLGPLFVKLGQVLSVRPDVLPDPYMTEFSRLQDEVPPEGFDRVRPLIESELGRRIEDVFDRFDVEPISGASLSQVYRASYGGREVVVKVQRPNVEERAREDIAALRSLLRRFGWILDPSIRFSLSSALDQVEATIYEELDFVKEAANMESIRRSISSKGVLIPEVIHEVSTRRVLVMEYMPGIKVTDVDALDAAGIDRRRLARRLARLFTSMVLSGDVFHADPHPGNISVTADGRIILYDFGMAGRLDRRTRTSIVRLYRAIVEGDPEWTLEALSDLGAVQPGADRRALRRAVELMLEESRGEGISTQSEVEELLRAAGRAIHGFPFRLPRNLVLYVRMMIVLEGVCKRIDPEFKFLPVLSSVLRDEGLESEVYREEIMRRVRKLARSVDDALELPTLIREYLNEVDPREGGGVAGDALAGLLAGLGVAGIAVWAITPGTAGSYAALAAGAAALGSSITYYAVRRRG</sequence>
<dbReference type="InterPro" id="IPR004147">
    <property type="entry name" value="ABC1_dom"/>
</dbReference>
<dbReference type="RefSeq" id="WP_174448935.1">
    <property type="nucleotide sequence ID" value="NZ_AP018732.1"/>
</dbReference>
<accession>A0A4P2VP88</accession>
<dbReference type="PROSITE" id="PS50011">
    <property type="entry name" value="PROTEIN_KINASE_DOM"/>
    <property type="match status" value="1"/>
</dbReference>
<dbReference type="GeneID" id="55585154"/>
<dbReference type="Proteomes" id="UP000509448">
    <property type="component" value="Chromosome"/>
</dbReference>
<keyword evidence="2" id="KW-0472">Membrane</keyword>
<evidence type="ECO:0000259" key="3">
    <source>
        <dbReference type="PROSITE" id="PS50011"/>
    </source>
</evidence>
<keyword evidence="5" id="KW-1185">Reference proteome</keyword>
<dbReference type="OrthoDB" id="8087at2157"/>
<evidence type="ECO:0000313" key="5">
    <source>
        <dbReference type="Proteomes" id="UP000509448"/>
    </source>
</evidence>
<dbReference type="Gene3D" id="1.10.510.10">
    <property type="entry name" value="Transferase(Phosphotransferase) domain 1"/>
    <property type="match status" value="1"/>
</dbReference>
<evidence type="ECO:0000313" key="4">
    <source>
        <dbReference type="EMBL" id="BBE42728.1"/>
    </source>
</evidence>
<feature type="transmembrane region" description="Helical" evidence="2">
    <location>
        <begin position="494"/>
        <end position="514"/>
    </location>
</feature>
<dbReference type="KEGG" id="ccai:NAS2_1340"/>
<dbReference type="SUPFAM" id="SSF56112">
    <property type="entry name" value="Protein kinase-like (PK-like)"/>
    <property type="match status" value="1"/>
</dbReference>
<dbReference type="PANTHER" id="PTHR10566:SF113">
    <property type="entry name" value="PROTEIN ACTIVITY OF BC1 COMPLEX KINASE 7, CHLOROPLASTIC"/>
    <property type="match status" value="1"/>
</dbReference>
<keyword evidence="2" id="KW-0812">Transmembrane</keyword>
<gene>
    <name evidence="4" type="ORF">NAS2_1340</name>
</gene>
<dbReference type="GO" id="GO:0005524">
    <property type="term" value="F:ATP binding"/>
    <property type="evidence" value="ECO:0007669"/>
    <property type="project" value="InterPro"/>
</dbReference>
<comment type="similarity">
    <text evidence="1">Belongs to the protein kinase superfamily. ADCK protein kinase family.</text>
</comment>
<evidence type="ECO:0000256" key="1">
    <source>
        <dbReference type="ARBA" id="ARBA00009670"/>
    </source>
</evidence>
<dbReference type="Pfam" id="PF03109">
    <property type="entry name" value="ABC1"/>
    <property type="match status" value="1"/>
</dbReference>
<dbReference type="InterPro" id="IPR000719">
    <property type="entry name" value="Prot_kinase_dom"/>
</dbReference>
<dbReference type="InterPro" id="IPR050154">
    <property type="entry name" value="UbiB_kinase"/>
</dbReference>
<dbReference type="AlphaFoldDB" id="A0A4P2VP88"/>
<reference evidence="4 5" key="1">
    <citation type="journal article" date="2019" name="ISME J.">
        <title>Isolation and characterization of a thermophilic sulfur- and iron-reducing thaumarchaeote from a terrestrial acidic hot spring.</title>
        <authorList>
            <person name="Kato S."/>
            <person name="Itoh T."/>
            <person name="Yuki M."/>
            <person name="Nagamori M."/>
            <person name="Ohnishi M."/>
            <person name="Uematsu K."/>
            <person name="Suzuki K."/>
            <person name="Takashina T."/>
            <person name="Ohkuma M."/>
        </authorList>
    </citation>
    <scope>NUCLEOTIDE SEQUENCE [LARGE SCALE GENOMIC DNA]</scope>
    <source>
        <strain evidence="4 5">NAS-02</strain>
    </source>
</reference>
<name>A0A4P2VP88_9ARCH</name>
<evidence type="ECO:0000256" key="2">
    <source>
        <dbReference type="SAM" id="Phobius"/>
    </source>
</evidence>